<dbReference type="InterPro" id="IPR011162">
    <property type="entry name" value="MHC_I/II-like_Ag-recog"/>
</dbReference>
<name>A0A674J786_9SAUR</name>
<evidence type="ECO:0000256" key="8">
    <source>
        <dbReference type="ARBA" id="ARBA00023157"/>
    </source>
</evidence>
<dbReference type="AlphaFoldDB" id="A0A674J786"/>
<dbReference type="InterPro" id="IPR050208">
    <property type="entry name" value="MHC_class-I_related"/>
</dbReference>
<dbReference type="InterPro" id="IPR011161">
    <property type="entry name" value="MHC_I-like_Ag-recog"/>
</dbReference>
<evidence type="ECO:0000256" key="5">
    <source>
        <dbReference type="ARBA" id="ARBA00022859"/>
    </source>
</evidence>
<keyword evidence="6" id="KW-1133">Transmembrane helix</keyword>
<dbReference type="Ensembl" id="ENSTMTT00000015844.1">
    <property type="protein sequence ID" value="ENSTMTP00000015294.1"/>
    <property type="gene ID" value="ENSTMTG00000011194.1"/>
</dbReference>
<comment type="subcellular location">
    <subcellularLocation>
        <location evidence="1">Membrane</location>
        <topology evidence="1">Single-pass type I membrane protein</topology>
    </subcellularLocation>
</comment>
<evidence type="ECO:0000256" key="9">
    <source>
        <dbReference type="ARBA" id="ARBA00023180"/>
    </source>
</evidence>
<dbReference type="Pfam" id="PF00129">
    <property type="entry name" value="MHC_I"/>
    <property type="match status" value="1"/>
</dbReference>
<dbReference type="GO" id="GO:0009897">
    <property type="term" value="C:external side of plasma membrane"/>
    <property type="evidence" value="ECO:0007669"/>
    <property type="project" value="TreeGrafter"/>
</dbReference>
<keyword evidence="2" id="KW-0490">MHC I</keyword>
<sequence>PSRPLAAAWPRLPPVTVAAAESRCPHSLRYFYTAVSEPGPGLPQFIPVGYVDSQPIYHYDSETRRAESRAEWAKRSLDGTQREWWGEGS</sequence>
<evidence type="ECO:0000256" key="7">
    <source>
        <dbReference type="ARBA" id="ARBA00023136"/>
    </source>
</evidence>
<dbReference type="GO" id="GO:0002474">
    <property type="term" value="P:antigen processing and presentation of peptide antigen via MHC class I"/>
    <property type="evidence" value="ECO:0007669"/>
    <property type="project" value="UniProtKB-KW"/>
</dbReference>
<evidence type="ECO:0000256" key="1">
    <source>
        <dbReference type="ARBA" id="ARBA00004479"/>
    </source>
</evidence>
<dbReference type="GO" id="GO:0006955">
    <property type="term" value="P:immune response"/>
    <property type="evidence" value="ECO:0007669"/>
    <property type="project" value="TreeGrafter"/>
</dbReference>
<reference evidence="11" key="2">
    <citation type="submission" date="2025-09" db="UniProtKB">
        <authorList>
            <consortium name="Ensembl"/>
        </authorList>
    </citation>
    <scope>IDENTIFICATION</scope>
</reference>
<proteinExistence type="predicted"/>
<dbReference type="GeneTree" id="ENSGT00990000205747"/>
<organism evidence="11 12">
    <name type="scientific">Terrapene triunguis</name>
    <name type="common">Three-toed box turtle</name>
    <dbReference type="NCBI Taxonomy" id="2587831"/>
    <lineage>
        <taxon>Eukaryota</taxon>
        <taxon>Metazoa</taxon>
        <taxon>Chordata</taxon>
        <taxon>Craniata</taxon>
        <taxon>Vertebrata</taxon>
        <taxon>Euteleostomi</taxon>
        <taxon>Archelosauria</taxon>
        <taxon>Testudinata</taxon>
        <taxon>Testudines</taxon>
        <taxon>Cryptodira</taxon>
        <taxon>Durocryptodira</taxon>
        <taxon>Testudinoidea</taxon>
        <taxon>Emydidae</taxon>
        <taxon>Terrapene</taxon>
    </lineage>
</organism>
<keyword evidence="5" id="KW-0391">Immunity</keyword>
<reference evidence="11" key="1">
    <citation type="submission" date="2025-08" db="UniProtKB">
        <authorList>
            <consortium name="Ensembl"/>
        </authorList>
    </citation>
    <scope>IDENTIFICATION</scope>
</reference>
<accession>A0A674J786</accession>
<dbReference type="Gene3D" id="3.30.500.10">
    <property type="entry name" value="MHC class I-like antigen recognition-like"/>
    <property type="match status" value="1"/>
</dbReference>
<feature type="domain" description="MHC class I-like antigen recognition-like" evidence="10">
    <location>
        <begin position="26"/>
        <end position="76"/>
    </location>
</feature>
<keyword evidence="9" id="KW-0325">Glycoprotein</keyword>
<keyword evidence="3" id="KW-0812">Transmembrane</keyword>
<keyword evidence="7" id="KW-0472">Membrane</keyword>
<dbReference type="GO" id="GO:0042612">
    <property type="term" value="C:MHC class I protein complex"/>
    <property type="evidence" value="ECO:0007669"/>
    <property type="project" value="UniProtKB-KW"/>
</dbReference>
<keyword evidence="4" id="KW-0732">Signal</keyword>
<protein>
    <recommendedName>
        <fullName evidence="10">MHC class I-like antigen recognition-like domain-containing protein</fullName>
    </recommendedName>
</protein>
<dbReference type="InterPro" id="IPR037055">
    <property type="entry name" value="MHC_I-like_Ag-recog_sf"/>
</dbReference>
<evidence type="ECO:0000256" key="2">
    <source>
        <dbReference type="ARBA" id="ARBA00022451"/>
    </source>
</evidence>
<dbReference type="PANTHER" id="PTHR16675:SF242">
    <property type="entry name" value="MAJOR HISTOCOMPATIBILITY COMPLEX CLASS I-RELATED GENE PROTEIN"/>
    <property type="match status" value="1"/>
</dbReference>
<keyword evidence="8" id="KW-1015">Disulfide bond</keyword>
<evidence type="ECO:0000259" key="10">
    <source>
        <dbReference type="Pfam" id="PF00129"/>
    </source>
</evidence>
<evidence type="ECO:0000313" key="12">
    <source>
        <dbReference type="Proteomes" id="UP000472274"/>
    </source>
</evidence>
<evidence type="ECO:0000256" key="3">
    <source>
        <dbReference type="ARBA" id="ARBA00022692"/>
    </source>
</evidence>
<keyword evidence="12" id="KW-1185">Reference proteome</keyword>
<evidence type="ECO:0000313" key="11">
    <source>
        <dbReference type="Ensembl" id="ENSTMTP00000015294.1"/>
    </source>
</evidence>
<evidence type="ECO:0000256" key="4">
    <source>
        <dbReference type="ARBA" id="ARBA00022729"/>
    </source>
</evidence>
<dbReference type="InParanoid" id="A0A674J786"/>
<dbReference type="Proteomes" id="UP000472274">
    <property type="component" value="Unplaced"/>
</dbReference>
<dbReference type="GO" id="GO:0005615">
    <property type="term" value="C:extracellular space"/>
    <property type="evidence" value="ECO:0007669"/>
    <property type="project" value="TreeGrafter"/>
</dbReference>
<dbReference type="SUPFAM" id="SSF54452">
    <property type="entry name" value="MHC antigen-recognition domain"/>
    <property type="match status" value="1"/>
</dbReference>
<evidence type="ECO:0000256" key="6">
    <source>
        <dbReference type="ARBA" id="ARBA00022989"/>
    </source>
</evidence>
<dbReference type="PANTHER" id="PTHR16675">
    <property type="entry name" value="MHC CLASS I-RELATED"/>
    <property type="match status" value="1"/>
</dbReference>